<evidence type="ECO:0000259" key="7">
    <source>
        <dbReference type="Pfam" id="PF20684"/>
    </source>
</evidence>
<keyword evidence="2 6" id="KW-0812">Transmembrane</keyword>
<evidence type="ECO:0000313" key="9">
    <source>
        <dbReference type="Proteomes" id="UP001590950"/>
    </source>
</evidence>
<organism evidence="8 9">
    <name type="scientific">Stereocaulon virgatum</name>
    <dbReference type="NCBI Taxonomy" id="373712"/>
    <lineage>
        <taxon>Eukaryota</taxon>
        <taxon>Fungi</taxon>
        <taxon>Dikarya</taxon>
        <taxon>Ascomycota</taxon>
        <taxon>Pezizomycotina</taxon>
        <taxon>Lecanoromycetes</taxon>
        <taxon>OSLEUM clade</taxon>
        <taxon>Lecanoromycetidae</taxon>
        <taxon>Lecanorales</taxon>
        <taxon>Lecanorineae</taxon>
        <taxon>Stereocaulaceae</taxon>
        <taxon>Stereocaulon</taxon>
    </lineage>
</organism>
<evidence type="ECO:0000256" key="4">
    <source>
        <dbReference type="ARBA" id="ARBA00023136"/>
    </source>
</evidence>
<reference evidence="8 9" key="1">
    <citation type="submission" date="2024-09" db="EMBL/GenBank/DDBJ databases">
        <title>Rethinking Asexuality: The Enigmatic Case of Functional Sexual Genes in Lepraria (Stereocaulaceae).</title>
        <authorList>
            <person name="Doellman M."/>
            <person name="Sun Y."/>
            <person name="Barcenas-Pena A."/>
            <person name="Lumbsch H.T."/>
            <person name="Grewe F."/>
        </authorList>
    </citation>
    <scope>NUCLEOTIDE SEQUENCE [LARGE SCALE GENOMIC DNA]</scope>
    <source>
        <strain evidence="8 9">Mercado 3170</strain>
    </source>
</reference>
<feature type="transmembrane region" description="Helical" evidence="6">
    <location>
        <begin position="128"/>
        <end position="159"/>
    </location>
</feature>
<feature type="domain" description="Rhodopsin" evidence="7">
    <location>
        <begin position="36"/>
        <end position="273"/>
    </location>
</feature>
<proteinExistence type="inferred from homology"/>
<evidence type="ECO:0000313" key="8">
    <source>
        <dbReference type="EMBL" id="KAL2042972.1"/>
    </source>
</evidence>
<feature type="transmembrane region" description="Helical" evidence="6">
    <location>
        <begin position="209"/>
        <end position="228"/>
    </location>
</feature>
<dbReference type="Pfam" id="PF20684">
    <property type="entry name" value="Fung_rhodopsin"/>
    <property type="match status" value="1"/>
</dbReference>
<dbReference type="Proteomes" id="UP001590950">
    <property type="component" value="Unassembled WGS sequence"/>
</dbReference>
<evidence type="ECO:0000256" key="1">
    <source>
        <dbReference type="ARBA" id="ARBA00004141"/>
    </source>
</evidence>
<keyword evidence="4 6" id="KW-0472">Membrane</keyword>
<keyword evidence="3 6" id="KW-1133">Transmembrane helix</keyword>
<evidence type="ECO:0000256" key="6">
    <source>
        <dbReference type="SAM" id="Phobius"/>
    </source>
</evidence>
<comment type="caution">
    <text evidence="8">The sequence shown here is derived from an EMBL/GenBank/DDBJ whole genome shotgun (WGS) entry which is preliminary data.</text>
</comment>
<dbReference type="InterPro" id="IPR049326">
    <property type="entry name" value="Rhodopsin_dom_fungi"/>
</dbReference>
<keyword evidence="9" id="KW-1185">Reference proteome</keyword>
<name>A0ABR4AAR5_9LECA</name>
<feature type="transmembrane region" description="Helical" evidence="6">
    <location>
        <begin position="20"/>
        <end position="40"/>
    </location>
</feature>
<dbReference type="InterPro" id="IPR052337">
    <property type="entry name" value="SAT4-like"/>
</dbReference>
<accession>A0ABR4AAR5</accession>
<feature type="transmembrane region" description="Helical" evidence="6">
    <location>
        <begin position="179"/>
        <end position="197"/>
    </location>
</feature>
<feature type="transmembrane region" description="Helical" evidence="6">
    <location>
        <begin position="52"/>
        <end position="73"/>
    </location>
</feature>
<gene>
    <name evidence="8" type="ORF">N7G274_004030</name>
</gene>
<dbReference type="PANTHER" id="PTHR33048:SF47">
    <property type="entry name" value="INTEGRAL MEMBRANE PROTEIN-RELATED"/>
    <property type="match status" value="1"/>
</dbReference>
<feature type="transmembrane region" description="Helical" evidence="6">
    <location>
        <begin position="248"/>
        <end position="268"/>
    </location>
</feature>
<sequence length="361" mass="40782">MEAPFPYTLNPSANKQPHIYGTICTVWVLAVASLALRVQARRMSKARLGVDDYLLIVSLVFATALFGDMLLLLHNGFGQHLRSKQQLDSLVKMFLFSDVTWCTTLAFSKCSILLFYWRLFGHVKAVKWSIYILLGLTTCWFVEAFLVMIFGCTPIASFWNFSIKGERCINYVQFTLPNMVINSFTDILILALPLPLIWRLQQTVTQKVLVTLMFLCGGFVCVVSFVRLVILLQTDFSSLDLAWSIADFSMWCTVEACFAIISASLPLLRPIYKASTSYVSCLYKRSTLSLSQSSKSFDASSRKDTSSAEDATLPMHTFQVYKLNPGQGHKGPIRIENEISVVYEPRMQIETRRNALEQGTC</sequence>
<evidence type="ECO:0000256" key="3">
    <source>
        <dbReference type="ARBA" id="ARBA00022989"/>
    </source>
</evidence>
<feature type="transmembrane region" description="Helical" evidence="6">
    <location>
        <begin position="93"/>
        <end position="116"/>
    </location>
</feature>
<evidence type="ECO:0000256" key="5">
    <source>
        <dbReference type="ARBA" id="ARBA00038359"/>
    </source>
</evidence>
<dbReference type="EMBL" id="JBEFKJ010000012">
    <property type="protein sequence ID" value="KAL2042972.1"/>
    <property type="molecule type" value="Genomic_DNA"/>
</dbReference>
<comment type="subcellular location">
    <subcellularLocation>
        <location evidence="1">Membrane</location>
        <topology evidence="1">Multi-pass membrane protein</topology>
    </subcellularLocation>
</comment>
<comment type="similarity">
    <text evidence="5">Belongs to the SAT4 family.</text>
</comment>
<evidence type="ECO:0000256" key="2">
    <source>
        <dbReference type="ARBA" id="ARBA00022692"/>
    </source>
</evidence>
<dbReference type="PANTHER" id="PTHR33048">
    <property type="entry name" value="PTH11-LIKE INTEGRAL MEMBRANE PROTEIN (AFU_ORTHOLOGUE AFUA_5G11245)"/>
    <property type="match status" value="1"/>
</dbReference>
<protein>
    <recommendedName>
        <fullName evidence="7">Rhodopsin domain-containing protein</fullName>
    </recommendedName>
</protein>